<dbReference type="PANTHER" id="PTHR30404:SF8">
    <property type="entry name" value="AUTOLYSIN PH-RELATED"/>
    <property type="match status" value="1"/>
</dbReference>
<name>A0A5N0YSH4_9ENTE</name>
<dbReference type="InterPro" id="IPR008964">
    <property type="entry name" value="Invasin/intimin_cell_adhesion"/>
</dbReference>
<protein>
    <submittedName>
        <fullName evidence="4">N-acetylmuramoyl-L-alanine amidase</fullName>
    </submittedName>
</protein>
<reference evidence="4 5" key="1">
    <citation type="submission" date="2019-09" db="EMBL/GenBank/DDBJ databases">
        <title>Vancomyinc resistant enterococci isolated from farm animals in Switzerland.</title>
        <authorList>
            <person name="Stevens M.J.A."/>
            <person name="Stephan R."/>
            <person name="Morach M."/>
            <person name="Nuesch-Inderbinen M."/>
        </authorList>
    </citation>
    <scope>NUCLEOTIDE SEQUENCE [LARGE SCALE GENOMIC DNA]</scope>
    <source>
        <strain evidence="4 5">GH27</strain>
    </source>
</reference>
<evidence type="ECO:0000313" key="5">
    <source>
        <dbReference type="Proteomes" id="UP000326078"/>
    </source>
</evidence>
<organism evidence="4 5">
    <name type="scientific">Enterococcus durans</name>
    <dbReference type="NCBI Taxonomy" id="53345"/>
    <lineage>
        <taxon>Bacteria</taxon>
        <taxon>Bacillati</taxon>
        <taxon>Bacillota</taxon>
        <taxon>Bacilli</taxon>
        <taxon>Lactobacillales</taxon>
        <taxon>Enterococcaceae</taxon>
        <taxon>Enterococcus</taxon>
    </lineage>
</organism>
<accession>A0A5N0YSH4</accession>
<dbReference type="SMART" id="SM00728">
    <property type="entry name" value="ChW"/>
    <property type="match status" value="9"/>
</dbReference>
<dbReference type="Gene3D" id="3.40.630.40">
    <property type="entry name" value="Zn-dependent exopeptidases"/>
    <property type="match status" value="1"/>
</dbReference>
<feature type="domain" description="MurNAc-LAA" evidence="3">
    <location>
        <begin position="907"/>
        <end position="1032"/>
    </location>
</feature>
<feature type="region of interest" description="Disordered" evidence="1">
    <location>
        <begin position="25"/>
        <end position="81"/>
    </location>
</feature>
<evidence type="ECO:0000256" key="1">
    <source>
        <dbReference type="SAM" id="MobiDB-lite"/>
    </source>
</evidence>
<comment type="caution">
    <text evidence="4">The sequence shown here is derived from an EMBL/GenBank/DDBJ whole genome shotgun (WGS) entry which is preliminary data.</text>
</comment>
<dbReference type="InterPro" id="IPR002508">
    <property type="entry name" value="MurNAc-LAA_cat"/>
</dbReference>
<dbReference type="Gene3D" id="3.80.10.10">
    <property type="entry name" value="Ribonuclease Inhibitor"/>
    <property type="match status" value="1"/>
</dbReference>
<dbReference type="SMART" id="SM00646">
    <property type="entry name" value="Ami_3"/>
    <property type="match status" value="1"/>
</dbReference>
<keyword evidence="2" id="KW-0732">Signal</keyword>
<dbReference type="InterPro" id="IPR003343">
    <property type="entry name" value="Big_2"/>
</dbReference>
<dbReference type="AlphaFoldDB" id="A0A5N0YSH4"/>
<proteinExistence type="predicted"/>
<dbReference type="Pfam" id="PF01520">
    <property type="entry name" value="Amidase_3"/>
    <property type="match status" value="1"/>
</dbReference>
<dbReference type="CDD" id="cd02696">
    <property type="entry name" value="MurNAc-LAA"/>
    <property type="match status" value="1"/>
</dbReference>
<dbReference type="SUPFAM" id="SSF49373">
    <property type="entry name" value="Invasin/intimin cell-adhesion fragments"/>
    <property type="match status" value="1"/>
</dbReference>
<feature type="signal peptide" evidence="2">
    <location>
        <begin position="1"/>
        <end position="25"/>
    </location>
</feature>
<feature type="compositionally biased region" description="Polar residues" evidence="1">
    <location>
        <begin position="373"/>
        <end position="389"/>
    </location>
</feature>
<evidence type="ECO:0000259" key="3">
    <source>
        <dbReference type="SMART" id="SM00646"/>
    </source>
</evidence>
<dbReference type="SUPFAM" id="SSF52058">
    <property type="entry name" value="L domain-like"/>
    <property type="match status" value="1"/>
</dbReference>
<dbReference type="Proteomes" id="UP000326078">
    <property type="component" value="Unassembled WGS sequence"/>
</dbReference>
<dbReference type="PANTHER" id="PTHR30404">
    <property type="entry name" value="N-ACETYLMURAMOYL-L-ALANINE AMIDASE"/>
    <property type="match status" value="1"/>
</dbReference>
<dbReference type="Pfam" id="PF07538">
    <property type="entry name" value="ChW"/>
    <property type="match status" value="9"/>
</dbReference>
<evidence type="ECO:0000313" key="4">
    <source>
        <dbReference type="EMBL" id="KAA9205144.1"/>
    </source>
</evidence>
<dbReference type="SUPFAM" id="SSF53187">
    <property type="entry name" value="Zn-dependent exopeptidases"/>
    <property type="match status" value="1"/>
</dbReference>
<dbReference type="Pfam" id="PF02368">
    <property type="entry name" value="Big_2"/>
    <property type="match status" value="1"/>
</dbReference>
<feature type="compositionally biased region" description="Polar residues" evidence="1">
    <location>
        <begin position="25"/>
        <end position="63"/>
    </location>
</feature>
<gene>
    <name evidence="4" type="ORF">F6X95_08665</name>
</gene>
<dbReference type="InterPro" id="IPR032675">
    <property type="entry name" value="LRR_dom_sf"/>
</dbReference>
<dbReference type="InterPro" id="IPR050695">
    <property type="entry name" value="N-acetylmuramoyl_amidase_3"/>
</dbReference>
<dbReference type="GO" id="GO:0008745">
    <property type="term" value="F:N-acetylmuramoyl-L-alanine amidase activity"/>
    <property type="evidence" value="ECO:0007669"/>
    <property type="project" value="InterPro"/>
</dbReference>
<feature type="region of interest" description="Disordered" evidence="1">
    <location>
        <begin position="370"/>
        <end position="389"/>
    </location>
</feature>
<evidence type="ECO:0000256" key="2">
    <source>
        <dbReference type="SAM" id="SignalP"/>
    </source>
</evidence>
<dbReference type="InterPro" id="IPR006637">
    <property type="entry name" value="ChW"/>
</dbReference>
<dbReference type="EMBL" id="VYUT01000011">
    <property type="protein sequence ID" value="KAA9205144.1"/>
    <property type="molecule type" value="Genomic_DNA"/>
</dbReference>
<feature type="compositionally biased region" description="Low complexity" evidence="1">
    <location>
        <begin position="65"/>
        <end position="81"/>
    </location>
</feature>
<dbReference type="Gene3D" id="2.60.40.1080">
    <property type="match status" value="1"/>
</dbReference>
<sequence length="1036" mass="115068">MKKKLLGIILTLLFIVGTITPSVSAVTSNPNKQVEQEQTTDNHPLSNSETPTVKTTGSLTDSKLSQETASSTQAISSTQKSNTEIENVERISINEQNFPDENFRNFLLKTIDNKNDKLLEEELNQITELNLSDLDIQTLEGIQYFKKLKKLEAQNNNLKELDVAALSALSYLDVSNNQLSKIDLSTNDAIHYFKGSNQKRHVSSKLFDKTWIITDETLRPENDQVTLETPEWQYDGTSFTTSIQVPLNYIYHVKFSKKTTLIENSETTIPVAVSVNFLQPEVTSVEKVESKNEITNLTVGDSLQLEYSVIPKDSVLQNPSWQSTDTTIVKVDNYGKITALKAGQTEVILSDEKKQLSVFKVIVSDPIEKESSGDQSIETKQSNSSMTTSPNLAYQTHVQTIGWQPPAVDGEIAGTTGQNKRVEGIKIFLNDTSISGNIEYSSHVQREGWQSYVKNGEVSGTTGQSLRVEAIRIRLTGELSQKYDIYYRVHSAFFGWMGWAKNNSEAGTSGFGYPMEAIQIKMIEKNGMGPEVGNAYHEQANMRTPNINYQTHSQSIGWQNWQSNNSISGSVGSGLRMEAIRMNISGTTLSGGIEYSSHIQSIGWQTYVNNEEVSGTIGRKLRLEAIRIRLTGELSQYYDVYYRTHSAYLGWLGWAKNDLEAGSTGFAYSVEAIQIQLVVKGQSGPKLGTSYYEKDKLALPKVNYQTHIQTIGWQNPQANGSIAGTVSKGLRMEALRLNVTDTPLPGNIEYSSHVQSIGWQPYVANNEISGTTGNKLRVEGIRIRLTGQLELNYDVYYRVHSAKLGWLDWAKNDQYAGTSDLGLRMEAIQVVLVKKGASAPGKTDTPYQTSINHLFVMGHGVNDPGASYAGVNERDFTRKELMPYLQKWAGRLTKNKITFYNTNADMYQDSQRLQGAYTISTSFSSVSEFHLDGGAIGLSTGGHVIAHRNGNSLTPQNYAIANVIKNYVGLWGSVQNTGGINLRTDLLNMNVLQSRGIPYRLAELGFITNSRDVANIRKNIDQIAKGIVEAITDEKL</sequence>
<dbReference type="GO" id="GO:0009253">
    <property type="term" value="P:peptidoglycan catabolic process"/>
    <property type="evidence" value="ECO:0007669"/>
    <property type="project" value="InterPro"/>
</dbReference>
<feature type="chain" id="PRO_5024921994" evidence="2">
    <location>
        <begin position="26"/>
        <end position="1036"/>
    </location>
</feature>
<dbReference type="RefSeq" id="WP_151026377.1">
    <property type="nucleotide sequence ID" value="NZ_VYUK01000009.1"/>
</dbReference>
<dbReference type="GO" id="GO:0030288">
    <property type="term" value="C:outer membrane-bounded periplasmic space"/>
    <property type="evidence" value="ECO:0007669"/>
    <property type="project" value="TreeGrafter"/>
</dbReference>